<feature type="compositionally biased region" description="Basic and acidic residues" evidence="2">
    <location>
        <begin position="202"/>
        <end position="218"/>
    </location>
</feature>
<keyword evidence="1" id="KW-0238">DNA-binding</keyword>
<reference evidence="4" key="2">
    <citation type="submission" date="2023-06" db="EMBL/GenBank/DDBJ databases">
        <authorList>
            <consortium name="Lawrence Berkeley National Laboratory"/>
            <person name="Haridas S."/>
            <person name="Hensen N."/>
            <person name="Bonometti L."/>
            <person name="Westerberg I."/>
            <person name="Brannstrom I.O."/>
            <person name="Guillou S."/>
            <person name="Cros-Aarteil S."/>
            <person name="Calhoun S."/>
            <person name="Kuo A."/>
            <person name="Mondo S."/>
            <person name="Pangilinan J."/>
            <person name="Riley R."/>
            <person name="Labutti K."/>
            <person name="Andreopoulos B."/>
            <person name="Lipzen A."/>
            <person name="Chen C."/>
            <person name="Yanf M."/>
            <person name="Daum C."/>
            <person name="Ng V."/>
            <person name="Clum A."/>
            <person name="Steindorff A."/>
            <person name="Ohm R."/>
            <person name="Martin F."/>
            <person name="Silar P."/>
            <person name="Natvig D."/>
            <person name="Lalanne C."/>
            <person name="Gautier V."/>
            <person name="Ament-Velasquez S.L."/>
            <person name="Kruys A."/>
            <person name="Hutchinson M.I."/>
            <person name="Powell A.J."/>
            <person name="Barry K."/>
            <person name="Miller A.N."/>
            <person name="Grigoriev I.V."/>
            <person name="Debuchy R."/>
            <person name="Gladieux P."/>
            <person name="Thoren M.H."/>
            <person name="Johannesson H."/>
        </authorList>
    </citation>
    <scope>NUCLEOTIDE SEQUENCE</scope>
    <source>
        <strain evidence="4">CBS 955.72</strain>
    </source>
</reference>
<feature type="region of interest" description="Disordered" evidence="2">
    <location>
        <begin position="1093"/>
        <end position="1265"/>
    </location>
</feature>
<keyword evidence="1" id="KW-0539">Nucleus</keyword>
<dbReference type="SUPFAM" id="SSF47095">
    <property type="entry name" value="HMG-box"/>
    <property type="match status" value="1"/>
</dbReference>
<feature type="compositionally biased region" description="Polar residues" evidence="2">
    <location>
        <begin position="1866"/>
        <end position="1876"/>
    </location>
</feature>
<feature type="compositionally biased region" description="Low complexity" evidence="2">
    <location>
        <begin position="1641"/>
        <end position="1656"/>
    </location>
</feature>
<dbReference type="PANTHER" id="PTHR36721:SF1">
    <property type="entry name" value="OS04G0446401 PROTEIN"/>
    <property type="match status" value="1"/>
</dbReference>
<feature type="domain" description="HMG box" evidence="3">
    <location>
        <begin position="1468"/>
        <end position="1527"/>
    </location>
</feature>
<feature type="compositionally biased region" description="Polar residues" evidence="2">
    <location>
        <begin position="1171"/>
        <end position="1188"/>
    </location>
</feature>
<dbReference type="Gene3D" id="1.10.30.10">
    <property type="entry name" value="High mobility group box domain"/>
    <property type="match status" value="1"/>
</dbReference>
<feature type="compositionally biased region" description="Pro residues" evidence="2">
    <location>
        <begin position="1096"/>
        <end position="1111"/>
    </location>
</feature>
<name>A0AAJ0MJ77_9PEZI</name>
<feature type="region of interest" description="Disordered" evidence="2">
    <location>
        <begin position="1851"/>
        <end position="1923"/>
    </location>
</feature>
<evidence type="ECO:0000256" key="2">
    <source>
        <dbReference type="SAM" id="MobiDB-lite"/>
    </source>
</evidence>
<feature type="compositionally biased region" description="Polar residues" evidence="2">
    <location>
        <begin position="1"/>
        <end position="15"/>
    </location>
</feature>
<evidence type="ECO:0000256" key="1">
    <source>
        <dbReference type="PROSITE-ProRule" id="PRU00267"/>
    </source>
</evidence>
<dbReference type="GO" id="GO:0005634">
    <property type="term" value="C:nucleus"/>
    <property type="evidence" value="ECO:0007669"/>
    <property type="project" value="UniProtKB-UniRule"/>
</dbReference>
<dbReference type="InterPro" id="IPR036910">
    <property type="entry name" value="HMG_box_dom_sf"/>
</dbReference>
<gene>
    <name evidence="4" type="ORF">B0T25DRAFT_7755</name>
</gene>
<dbReference type="PANTHER" id="PTHR36721">
    <property type="entry name" value="PROLINE-RICH FAMILY PROTEIN"/>
    <property type="match status" value="1"/>
</dbReference>
<dbReference type="CDD" id="cd00084">
    <property type="entry name" value="HMG-box_SF"/>
    <property type="match status" value="1"/>
</dbReference>
<reference evidence="4" key="1">
    <citation type="journal article" date="2023" name="Mol. Phylogenet. Evol.">
        <title>Genome-scale phylogeny and comparative genomics of the fungal order Sordariales.</title>
        <authorList>
            <person name="Hensen N."/>
            <person name="Bonometti L."/>
            <person name="Westerberg I."/>
            <person name="Brannstrom I.O."/>
            <person name="Guillou S."/>
            <person name="Cros-Aarteil S."/>
            <person name="Calhoun S."/>
            <person name="Haridas S."/>
            <person name="Kuo A."/>
            <person name="Mondo S."/>
            <person name="Pangilinan J."/>
            <person name="Riley R."/>
            <person name="LaButti K."/>
            <person name="Andreopoulos B."/>
            <person name="Lipzen A."/>
            <person name="Chen C."/>
            <person name="Yan M."/>
            <person name="Daum C."/>
            <person name="Ng V."/>
            <person name="Clum A."/>
            <person name="Steindorff A."/>
            <person name="Ohm R.A."/>
            <person name="Martin F."/>
            <person name="Silar P."/>
            <person name="Natvig D.O."/>
            <person name="Lalanne C."/>
            <person name="Gautier V."/>
            <person name="Ament-Velasquez S.L."/>
            <person name="Kruys A."/>
            <person name="Hutchinson M.I."/>
            <person name="Powell A.J."/>
            <person name="Barry K."/>
            <person name="Miller A.N."/>
            <person name="Grigoriev I.V."/>
            <person name="Debuchy R."/>
            <person name="Gladieux P."/>
            <person name="Hiltunen Thoren M."/>
            <person name="Johannesson H."/>
        </authorList>
    </citation>
    <scope>NUCLEOTIDE SEQUENCE</scope>
    <source>
        <strain evidence="4">CBS 955.72</strain>
    </source>
</reference>
<feature type="compositionally biased region" description="Low complexity" evidence="2">
    <location>
        <begin position="1117"/>
        <end position="1137"/>
    </location>
</feature>
<evidence type="ECO:0000259" key="3">
    <source>
        <dbReference type="PROSITE" id="PS50118"/>
    </source>
</evidence>
<organism evidence="4 5">
    <name type="scientific">Lasiosphaeria hispida</name>
    <dbReference type="NCBI Taxonomy" id="260671"/>
    <lineage>
        <taxon>Eukaryota</taxon>
        <taxon>Fungi</taxon>
        <taxon>Dikarya</taxon>
        <taxon>Ascomycota</taxon>
        <taxon>Pezizomycotina</taxon>
        <taxon>Sordariomycetes</taxon>
        <taxon>Sordariomycetidae</taxon>
        <taxon>Sordariales</taxon>
        <taxon>Lasiosphaeriaceae</taxon>
        <taxon>Lasiosphaeria</taxon>
    </lineage>
</organism>
<feature type="region of interest" description="Disordered" evidence="2">
    <location>
        <begin position="1010"/>
        <end position="1043"/>
    </location>
</feature>
<feature type="region of interest" description="Disordered" evidence="2">
    <location>
        <begin position="151"/>
        <end position="172"/>
    </location>
</feature>
<dbReference type="PROSITE" id="PS50118">
    <property type="entry name" value="HMG_BOX_2"/>
    <property type="match status" value="1"/>
</dbReference>
<feature type="region of interest" description="Disordered" evidence="2">
    <location>
        <begin position="1055"/>
        <end position="1076"/>
    </location>
</feature>
<feature type="compositionally biased region" description="Polar residues" evidence="2">
    <location>
        <begin position="1657"/>
        <end position="1670"/>
    </location>
</feature>
<feature type="compositionally biased region" description="Low complexity" evidence="2">
    <location>
        <begin position="1851"/>
        <end position="1860"/>
    </location>
</feature>
<feature type="compositionally biased region" description="Low complexity" evidence="2">
    <location>
        <begin position="1014"/>
        <end position="1025"/>
    </location>
</feature>
<accession>A0AAJ0MJ77</accession>
<feature type="compositionally biased region" description="Polar residues" evidence="2">
    <location>
        <begin position="1885"/>
        <end position="1895"/>
    </location>
</feature>
<evidence type="ECO:0000313" key="5">
    <source>
        <dbReference type="Proteomes" id="UP001275084"/>
    </source>
</evidence>
<feature type="DNA-binding region" description="HMG box" evidence="1">
    <location>
        <begin position="1468"/>
        <end position="1527"/>
    </location>
</feature>
<dbReference type="EMBL" id="JAUIQD010000001">
    <property type="protein sequence ID" value="KAK3362505.1"/>
    <property type="molecule type" value="Genomic_DNA"/>
</dbReference>
<proteinExistence type="predicted"/>
<feature type="region of interest" description="Disordered" evidence="2">
    <location>
        <begin position="1"/>
        <end position="72"/>
    </location>
</feature>
<dbReference type="GO" id="GO:0003677">
    <property type="term" value="F:DNA binding"/>
    <property type="evidence" value="ECO:0007669"/>
    <property type="project" value="UniProtKB-UniRule"/>
</dbReference>
<dbReference type="InterPro" id="IPR009071">
    <property type="entry name" value="HMG_box_dom"/>
</dbReference>
<dbReference type="Proteomes" id="UP001275084">
    <property type="component" value="Unassembled WGS sequence"/>
</dbReference>
<feature type="compositionally biased region" description="Basic and acidic residues" evidence="2">
    <location>
        <begin position="1821"/>
        <end position="1831"/>
    </location>
</feature>
<feature type="region of interest" description="Disordered" evidence="2">
    <location>
        <begin position="235"/>
        <end position="254"/>
    </location>
</feature>
<feature type="region of interest" description="Disordered" evidence="2">
    <location>
        <begin position="192"/>
        <end position="224"/>
    </location>
</feature>
<feature type="region of interest" description="Disordered" evidence="2">
    <location>
        <begin position="1765"/>
        <end position="1839"/>
    </location>
</feature>
<feature type="compositionally biased region" description="Low complexity" evidence="2">
    <location>
        <begin position="1899"/>
        <end position="1910"/>
    </location>
</feature>
<feature type="region of interest" description="Disordered" evidence="2">
    <location>
        <begin position="1641"/>
        <end position="1691"/>
    </location>
</feature>
<evidence type="ECO:0000313" key="4">
    <source>
        <dbReference type="EMBL" id="KAK3362505.1"/>
    </source>
</evidence>
<protein>
    <recommendedName>
        <fullName evidence="3">HMG box domain-containing protein</fullName>
    </recommendedName>
</protein>
<sequence>MSCNSVAGSASSASPRPNKHGLADDNSSTCSSHNAKRPRTNNTGINDDGLDSDGCGGSNSDDEWSAHEPSDDDTAILAQLEADFRVEPHLESDNDDDNSEEAVVAQLEAEIEAHIATLIQPVYNDDNDTNCSGNTGKHQVHENRAVVLGSEERAESTSAVEFGHNIPAPTPSEKDAQMQLKVDGAGQVCTTTETSQGLLPESESRNDDVGLHRPKQDSGEQPYADLPCREAEELVAAEGPSQEKTSQEDTSVEPIEWANRTTLEDQSKQLIIGVAEEPAAELTDKLVPHETPEIMHEYQDETQLVECDFDDTASESSQLSAGFYEDFISDLSIDLHNVLITFEMPPVPVEEPERFFDTRTTDGFPRADTRDLRHTLRKWLVMDKASRPTGYFCHKFDHVYHQDRFPVGSLILRDMALLNTIGPLGDKIPLDVFFAVLDKQDQMADESGSQGFFVKKLVDLYGHVLLRDIPIGGGSFIPSALPPIQEAPPNFFETALIVVPRDTVADFLMNAAEASYALTSPYCLEAQTVPSIIAYYADRLAEPENRERVRPVFLDVCDRACQMDPAKGLAALTPTLVETIFASLVRAGDWEIFRQLAPHSHGSIPTPVFELARAEIKAGRVAFRNIEQVILASILSLPSTHLQCAAITSFVEPSDDEEAQLWARQAAVQAAETVHSHPLGEVDGRSLVHMARAVLGFEQMVTILPPLVENYASQTCFMLGIINELGRHMAEHPTPSAMRIFYGFAKQTITAMEISKLGSARHLDHATRPHSPENPVQRSKTELASLVAFVLGLLKHDAGDSLMMLLGLKIVGNVDLIARHDFSLFWLPFLRLLLQALATQKIPLSTPRYQHMFSAILSAYKYKFVGKRPPKKWLPARQNLLCICSICEKLNAFFASGENQIKIPVLHNIERSHVLSFICPKVVSLSCDINETPGHMEVTKRFLGDIDPKATAEWLTRIEEAESEMSQFDMDTLKIVVGDMLSDILPPRTAEAANETRANFHAVEVAPPQQLHNPQPAQQSQPAQSLHNPGPAPPRQPAQHPAAPQLQITHQPLAVQQAQPEYESQHVPPTRPTALAPIPIDHYQYQVHQLRQQDYHPPPPGFGGDGGPPPQSWHAYPQHPSTTQHSSSPQSCSITQHPPVSEYSYDPQVPNPMYHTNPQYAAHHQDHPNAKYSTNPQPFSRPQLLTTYQHQHPPQPHNTPGSTPVIPSHTPQQVPSHPAPAHLNHSQGQQFPKAYSEQHDASAAGRPGTVNHSPFPLLEHSSLPPIHGRESFLREERIRMRLTLPMTPLNIIDGMLVSKWEHSLPLREEWEAKARSAQYAMQSADRVPHANFGEYVALRSQPPARLSLATDNRMPASLESQNNFPISSGSRVTSIQMQTAAALPENHSQPPALSNYPSPRVIERQVSSPQSAERRAVPASERVAAVPKLVALVGPSLGSRLEQSHLVNDSQNGGSNKTDVLPRACPSVPSPNAGFNEYFAELEPRLRKTSPNSSVESIRAVLSRRWKAMSDKHRAVYADATAENEKKTLASGLTGSAATVSHAGHGGTKATGSCHSDSGFWYYLNSLGPAKKAACPSWSYKRILQEHERLWGNFPEAQRRWYREDAGKLERDPRAASVFYEALERVCKDNSGPKGDLACGENSAAGAGGSARSKSATVSGPSTAKATDNLMSDPGFKHYLNQNGPDKKKASPSSSYEAIYNLFARTWVVLSETTRRFHTEQAAALTRRDPVAAARFFVSLEMVCPPAKPASGVEIAETPRAAASAASLVDSPSPTRKTFRTPASILDSDDDEPLPWRNLVMKGPRKRTPSGPDLGTSPKMVKTESNKKEGTNLKGLSPGVLSKTWRGASSVSYAPSSPSSRVLAPVSSNRVSSASRLGTKGGSWTPMQYSASDTPSRMVGVSGSASQSGSRQHVEVIDLTLDD</sequence>
<keyword evidence="5" id="KW-1185">Reference proteome</keyword>
<comment type="caution">
    <text evidence="4">The sequence shown here is derived from an EMBL/GenBank/DDBJ whole genome shotgun (WGS) entry which is preliminary data.</text>
</comment>